<dbReference type="VEuPathDB" id="PlasmoDB:PCYB_002700"/>
<dbReference type="EMBL" id="DF157260">
    <property type="protein sequence ID" value="GAB69521.1"/>
    <property type="molecule type" value="Genomic_DNA"/>
</dbReference>
<evidence type="ECO:0000256" key="1">
    <source>
        <dbReference type="SAM" id="SignalP"/>
    </source>
</evidence>
<organism evidence="2 3">
    <name type="scientific">Plasmodium cynomolgi (strain B)</name>
    <dbReference type="NCBI Taxonomy" id="1120755"/>
    <lineage>
        <taxon>Eukaryota</taxon>
        <taxon>Sar</taxon>
        <taxon>Alveolata</taxon>
        <taxon>Apicomplexa</taxon>
        <taxon>Aconoidasida</taxon>
        <taxon>Haemosporida</taxon>
        <taxon>Plasmodiidae</taxon>
        <taxon>Plasmodium</taxon>
        <taxon>Plasmodium (Plasmodium)</taxon>
    </lineage>
</organism>
<proteinExistence type="predicted"/>
<dbReference type="AlphaFoldDB" id="K6UF57"/>
<dbReference type="KEGG" id="pcy:PCYB_002700"/>
<feature type="chain" id="PRO_5003897289" evidence="1">
    <location>
        <begin position="27"/>
        <end position="184"/>
    </location>
</feature>
<accession>K6UF57</accession>
<dbReference type="OrthoDB" id="386497at2759"/>
<evidence type="ECO:0000313" key="2">
    <source>
        <dbReference type="EMBL" id="GAB69521.1"/>
    </source>
</evidence>
<gene>
    <name evidence="2" type="ORF">PCYB_002700</name>
</gene>
<keyword evidence="1" id="KW-0732">Signal</keyword>
<reference evidence="2 3" key="1">
    <citation type="journal article" date="2012" name="Nat. Genet.">
        <title>Plasmodium cynomolgi genome sequences provide insight into Plasmodium vivax and the monkey malaria clade.</title>
        <authorList>
            <person name="Tachibana S."/>
            <person name="Sullivan S.A."/>
            <person name="Kawai S."/>
            <person name="Nakamura S."/>
            <person name="Kim H.R."/>
            <person name="Goto N."/>
            <person name="Arisue N."/>
            <person name="Palacpac N.M.Q."/>
            <person name="Honma H."/>
            <person name="Yagi M."/>
            <person name="Tougan T."/>
            <person name="Katakai Y."/>
            <person name="Kaneko O."/>
            <person name="Mita T."/>
            <person name="Kita K."/>
            <person name="Yasutomi Y."/>
            <person name="Sutton P.L."/>
            <person name="Shakhbatyan R."/>
            <person name="Horii T."/>
            <person name="Yasunaga T."/>
            <person name="Barnwell J.W."/>
            <person name="Escalante A.A."/>
            <person name="Carlton J.M."/>
            <person name="Tanabe K."/>
        </authorList>
    </citation>
    <scope>NUCLEOTIDE SEQUENCE [LARGE SCALE GENOMIC DNA]</scope>
    <source>
        <strain evidence="2 3">B</strain>
    </source>
</reference>
<sequence length="184" mass="20946">MLNKRILKFPKMILWIHFVMLGIANCKDSTCNSIPYIHLLPDKGQKILDPVTTSKEKSKHTFPEKNYTISQSNGVTIIATKNNTYRYVFTFERSTEEKDETVSEENTKPSIKWMFGKGNMNCTMMTKVKINTKSANTSKLVDITSKLSKTTPQVNGVEALFTVILVKIQIIQKVSNFLIVMSIM</sequence>
<name>K6UF57_PLACD</name>
<keyword evidence="3" id="KW-1185">Reference proteome</keyword>
<dbReference type="Proteomes" id="UP000006319">
    <property type="component" value="Unassembled WGS sequence"/>
</dbReference>
<dbReference type="GeneID" id="14696063"/>
<evidence type="ECO:0000313" key="3">
    <source>
        <dbReference type="Proteomes" id="UP000006319"/>
    </source>
</evidence>
<feature type="signal peptide" evidence="1">
    <location>
        <begin position="1"/>
        <end position="26"/>
    </location>
</feature>
<dbReference type="RefSeq" id="XP_004227739.1">
    <property type="nucleotide sequence ID" value="XM_004227691.1"/>
</dbReference>
<protein>
    <submittedName>
        <fullName evidence="2">CYIR protein</fullName>
    </submittedName>
</protein>